<evidence type="ECO:0000256" key="5">
    <source>
        <dbReference type="ARBA" id="ARBA00022989"/>
    </source>
</evidence>
<dbReference type="EMBL" id="JACHFD010000011">
    <property type="protein sequence ID" value="MBB5352216.1"/>
    <property type="molecule type" value="Genomic_DNA"/>
</dbReference>
<feature type="transmembrane region" description="Helical" evidence="7">
    <location>
        <begin position="145"/>
        <end position="166"/>
    </location>
</feature>
<dbReference type="InterPro" id="IPR036259">
    <property type="entry name" value="MFS_trans_sf"/>
</dbReference>
<feature type="transmembrane region" description="Helical" evidence="7">
    <location>
        <begin position="107"/>
        <end position="133"/>
    </location>
</feature>
<feature type="transmembrane region" description="Helical" evidence="7">
    <location>
        <begin position="82"/>
        <end position="101"/>
    </location>
</feature>
<feature type="transmembrane region" description="Helical" evidence="7">
    <location>
        <begin position="221"/>
        <end position="241"/>
    </location>
</feature>
<keyword evidence="6 7" id="KW-0472">Membrane</keyword>
<feature type="transmembrane region" description="Helical" evidence="7">
    <location>
        <begin position="380"/>
        <end position="401"/>
    </location>
</feature>
<dbReference type="Pfam" id="PF03825">
    <property type="entry name" value="Nuc_H_symport"/>
    <property type="match status" value="1"/>
</dbReference>
<organism evidence="8 9">
    <name type="scientific">Haloferula luteola</name>
    <dbReference type="NCBI Taxonomy" id="595692"/>
    <lineage>
        <taxon>Bacteria</taxon>
        <taxon>Pseudomonadati</taxon>
        <taxon>Verrucomicrobiota</taxon>
        <taxon>Verrucomicrobiia</taxon>
        <taxon>Verrucomicrobiales</taxon>
        <taxon>Verrucomicrobiaceae</taxon>
        <taxon>Haloferula</taxon>
    </lineage>
</organism>
<evidence type="ECO:0000256" key="7">
    <source>
        <dbReference type="SAM" id="Phobius"/>
    </source>
</evidence>
<dbReference type="RefSeq" id="WP_184019062.1">
    <property type="nucleotide sequence ID" value="NZ_JACHFD010000011.1"/>
</dbReference>
<accession>A0A840V5A6</accession>
<keyword evidence="2" id="KW-0813">Transport</keyword>
<keyword evidence="3" id="KW-1003">Cell membrane</keyword>
<keyword evidence="9" id="KW-1185">Reference proteome</keyword>
<evidence type="ECO:0000256" key="6">
    <source>
        <dbReference type="ARBA" id="ARBA00023136"/>
    </source>
</evidence>
<evidence type="ECO:0000313" key="8">
    <source>
        <dbReference type="EMBL" id="MBB5352216.1"/>
    </source>
</evidence>
<evidence type="ECO:0000256" key="1">
    <source>
        <dbReference type="ARBA" id="ARBA00004651"/>
    </source>
</evidence>
<dbReference type="AlphaFoldDB" id="A0A840V5A6"/>
<dbReference type="SUPFAM" id="SSF103473">
    <property type="entry name" value="MFS general substrate transporter"/>
    <property type="match status" value="1"/>
</dbReference>
<dbReference type="InterPro" id="IPR004740">
    <property type="entry name" value="Nuc_H_symport"/>
</dbReference>
<reference evidence="8 9" key="1">
    <citation type="submission" date="2020-08" db="EMBL/GenBank/DDBJ databases">
        <title>Genomic Encyclopedia of Type Strains, Phase IV (KMG-IV): sequencing the most valuable type-strain genomes for metagenomic binning, comparative biology and taxonomic classification.</title>
        <authorList>
            <person name="Goeker M."/>
        </authorList>
    </citation>
    <scope>NUCLEOTIDE SEQUENCE [LARGE SCALE GENOMIC DNA]</scope>
    <source>
        <strain evidence="8 9">YC6886</strain>
    </source>
</reference>
<keyword evidence="4 7" id="KW-0812">Transmembrane</keyword>
<dbReference type="Gene3D" id="1.20.1250.20">
    <property type="entry name" value="MFS general substrate transporter like domains"/>
    <property type="match status" value="2"/>
</dbReference>
<sequence>MVAEPERSERTPAATIGRLGWVFFVIGMSPGFYYPALTNLLTARGLDSHFIQWTWLASPIAALISPVFVGALADNRFSGQKVLGWLSLLSAVLLAIAFRLLDSEVSPIWFLVFQFASAIVGAPQWSMMASLSLFHLRSGEREFPLVRMGGTLGWVAGGLILSFVFHADTSPMAGYLGAGAKVLAGLCAFSLPSTPPLGKSRSLRSLLGIDAFALLKERDHCVFFLVTALLSMPLTAFYMWTPKHLADLGDSHAVATMALGQISEVVAMLLMSLLIRKFRVKTLLVASLSLTALRYGLFAWSGESGLRIGLIAGVTLHGLCYTLYFITAQLFLDRRVEAGLRSQAQGLISLFSNGIGSLVGTFAVRAWYDHTVGAGHGGWASFWGALGGFLFGLTVIFVVAYRGVAASRDQPTAGG</sequence>
<protein>
    <submittedName>
        <fullName evidence="8">Nucleoside transporter</fullName>
    </submittedName>
</protein>
<evidence type="ECO:0000256" key="4">
    <source>
        <dbReference type="ARBA" id="ARBA00022692"/>
    </source>
</evidence>
<gene>
    <name evidence="8" type="ORF">HNR46_002459</name>
</gene>
<proteinExistence type="predicted"/>
<dbReference type="GO" id="GO:0015212">
    <property type="term" value="F:cytidine transmembrane transporter activity"/>
    <property type="evidence" value="ECO:0007669"/>
    <property type="project" value="TreeGrafter"/>
</dbReference>
<keyword evidence="5 7" id="KW-1133">Transmembrane helix</keyword>
<evidence type="ECO:0000313" key="9">
    <source>
        <dbReference type="Proteomes" id="UP000557717"/>
    </source>
</evidence>
<dbReference type="GO" id="GO:0015213">
    <property type="term" value="F:uridine transmembrane transporter activity"/>
    <property type="evidence" value="ECO:0007669"/>
    <property type="project" value="TreeGrafter"/>
</dbReference>
<evidence type="ECO:0000256" key="2">
    <source>
        <dbReference type="ARBA" id="ARBA00022448"/>
    </source>
</evidence>
<feature type="transmembrane region" description="Helical" evidence="7">
    <location>
        <begin position="306"/>
        <end position="326"/>
    </location>
</feature>
<feature type="transmembrane region" description="Helical" evidence="7">
    <location>
        <begin position="253"/>
        <end position="275"/>
    </location>
</feature>
<evidence type="ECO:0000256" key="3">
    <source>
        <dbReference type="ARBA" id="ARBA00022475"/>
    </source>
</evidence>
<dbReference type="PANTHER" id="PTHR23522">
    <property type="entry name" value="BLL5896 PROTEIN"/>
    <property type="match status" value="1"/>
</dbReference>
<feature type="transmembrane region" description="Helical" evidence="7">
    <location>
        <begin position="12"/>
        <end position="33"/>
    </location>
</feature>
<dbReference type="GO" id="GO:0005886">
    <property type="term" value="C:plasma membrane"/>
    <property type="evidence" value="ECO:0007669"/>
    <property type="project" value="UniProtKB-SubCell"/>
</dbReference>
<feature type="transmembrane region" description="Helical" evidence="7">
    <location>
        <begin position="53"/>
        <end position="73"/>
    </location>
</feature>
<name>A0A840V5A6_9BACT</name>
<feature type="transmembrane region" description="Helical" evidence="7">
    <location>
        <begin position="282"/>
        <end position="300"/>
    </location>
</feature>
<dbReference type="PANTHER" id="PTHR23522:SF4">
    <property type="entry name" value="NUCLEOSIDE PERMEASE NUPG-RELATED"/>
    <property type="match status" value="1"/>
</dbReference>
<comment type="subcellular location">
    <subcellularLocation>
        <location evidence="1">Cell membrane</location>
        <topology evidence="1">Multi-pass membrane protein</topology>
    </subcellularLocation>
</comment>
<feature type="transmembrane region" description="Helical" evidence="7">
    <location>
        <begin position="347"/>
        <end position="368"/>
    </location>
</feature>
<comment type="caution">
    <text evidence="8">The sequence shown here is derived from an EMBL/GenBank/DDBJ whole genome shotgun (WGS) entry which is preliminary data.</text>
</comment>
<dbReference type="Proteomes" id="UP000557717">
    <property type="component" value="Unassembled WGS sequence"/>
</dbReference>